<accession>A0ABV9K7F4</accession>
<keyword evidence="9" id="KW-1185">Reference proteome</keyword>
<dbReference type="PROSITE" id="PS51755">
    <property type="entry name" value="OMPR_PHOB"/>
    <property type="match status" value="1"/>
</dbReference>
<dbReference type="PANTHER" id="PTHR48111">
    <property type="entry name" value="REGULATOR OF RPOS"/>
    <property type="match status" value="1"/>
</dbReference>
<dbReference type="InterPro" id="IPR016032">
    <property type="entry name" value="Sig_transdc_resp-reg_C-effctor"/>
</dbReference>
<evidence type="ECO:0000259" key="7">
    <source>
        <dbReference type="PROSITE" id="PS51755"/>
    </source>
</evidence>
<name>A0ABV9K7F4_9PORP</name>
<evidence type="ECO:0000256" key="3">
    <source>
        <dbReference type="ARBA" id="ARBA00023125"/>
    </source>
</evidence>
<evidence type="ECO:0000256" key="5">
    <source>
        <dbReference type="PROSITE-ProRule" id="PRU01091"/>
    </source>
</evidence>
<protein>
    <submittedName>
        <fullName evidence="8">Response regulator transcription factor</fullName>
    </submittedName>
</protein>
<dbReference type="Proteomes" id="UP001596020">
    <property type="component" value="Unassembled WGS sequence"/>
</dbReference>
<dbReference type="Pfam" id="PF00486">
    <property type="entry name" value="Trans_reg_C"/>
    <property type="match status" value="1"/>
</dbReference>
<dbReference type="InterPro" id="IPR039420">
    <property type="entry name" value="WalR-like"/>
</dbReference>
<dbReference type="Gene3D" id="1.10.10.10">
    <property type="entry name" value="Winged helix-like DNA-binding domain superfamily/Winged helix DNA-binding domain"/>
    <property type="match status" value="1"/>
</dbReference>
<sequence length="247" mass="28644">MEDEMKIFFCEDDESLGLLLKEFLETKGYKVDLFFDGEAGIEGFPKSKYDICILDIMMPKKDGFEVAEFIRRDNTDIPIIFLSAKDVTHDRLKGFQIGADDYMTKPFSMEELLLRIEAIMRRINGRKAKSRPYYEIGSFFFDTLNQTLKQGEKIIKLTTKESELLNLLCMYANRTLERDYALDEVWQADKKGAGNDDYKRRSIDVYITKLRKILKSDPSIAIKNVHGKGYRLVTPQGDIPDDQVMKI</sequence>
<comment type="caution">
    <text evidence="8">The sequence shown here is derived from an EMBL/GenBank/DDBJ whole genome shotgun (WGS) entry which is preliminary data.</text>
</comment>
<dbReference type="SMART" id="SM00862">
    <property type="entry name" value="Trans_reg_C"/>
    <property type="match status" value="1"/>
</dbReference>
<keyword evidence="3 5" id="KW-0238">DNA-binding</keyword>
<evidence type="ECO:0000256" key="1">
    <source>
        <dbReference type="ARBA" id="ARBA00022553"/>
    </source>
</evidence>
<feature type="DNA-binding region" description="OmpR/PhoB-type" evidence="5">
    <location>
        <begin position="131"/>
        <end position="234"/>
    </location>
</feature>
<dbReference type="SMART" id="SM00448">
    <property type="entry name" value="REC"/>
    <property type="match status" value="1"/>
</dbReference>
<dbReference type="PANTHER" id="PTHR48111:SF40">
    <property type="entry name" value="PHOSPHATE REGULON TRANSCRIPTIONAL REGULATORY PROTEIN PHOB"/>
    <property type="match status" value="1"/>
</dbReference>
<proteinExistence type="predicted"/>
<dbReference type="InterPro" id="IPR036388">
    <property type="entry name" value="WH-like_DNA-bd_sf"/>
</dbReference>
<dbReference type="InterPro" id="IPR011006">
    <property type="entry name" value="CheY-like_superfamily"/>
</dbReference>
<dbReference type="InterPro" id="IPR001789">
    <property type="entry name" value="Sig_transdc_resp-reg_receiver"/>
</dbReference>
<dbReference type="RefSeq" id="WP_380078247.1">
    <property type="nucleotide sequence ID" value="NZ_JBHSGO010000131.1"/>
</dbReference>
<dbReference type="Gene3D" id="3.40.50.2300">
    <property type="match status" value="1"/>
</dbReference>
<feature type="domain" description="OmpR/PhoB-type" evidence="7">
    <location>
        <begin position="131"/>
        <end position="234"/>
    </location>
</feature>
<keyword evidence="2" id="KW-0902">Two-component regulatory system</keyword>
<dbReference type="PROSITE" id="PS50110">
    <property type="entry name" value="RESPONSE_REGULATORY"/>
    <property type="match status" value="1"/>
</dbReference>
<gene>
    <name evidence="8" type="ORF">ACFO3G_04130</name>
</gene>
<dbReference type="SUPFAM" id="SSF46894">
    <property type="entry name" value="C-terminal effector domain of the bipartite response regulators"/>
    <property type="match status" value="1"/>
</dbReference>
<keyword evidence="1 4" id="KW-0597">Phosphoprotein</keyword>
<evidence type="ECO:0000259" key="6">
    <source>
        <dbReference type="PROSITE" id="PS50110"/>
    </source>
</evidence>
<dbReference type="EMBL" id="JBHSGO010000131">
    <property type="protein sequence ID" value="MFC4665798.1"/>
    <property type="molecule type" value="Genomic_DNA"/>
</dbReference>
<evidence type="ECO:0000313" key="8">
    <source>
        <dbReference type="EMBL" id="MFC4665798.1"/>
    </source>
</evidence>
<dbReference type="Pfam" id="PF00072">
    <property type="entry name" value="Response_reg"/>
    <property type="match status" value="1"/>
</dbReference>
<evidence type="ECO:0000313" key="9">
    <source>
        <dbReference type="Proteomes" id="UP001596020"/>
    </source>
</evidence>
<evidence type="ECO:0000256" key="2">
    <source>
        <dbReference type="ARBA" id="ARBA00023012"/>
    </source>
</evidence>
<evidence type="ECO:0000256" key="4">
    <source>
        <dbReference type="PROSITE-ProRule" id="PRU00169"/>
    </source>
</evidence>
<organism evidence="8 9">
    <name type="scientific">Falsiporphyromonas endometrii</name>
    <dbReference type="NCBI Taxonomy" id="1387297"/>
    <lineage>
        <taxon>Bacteria</taxon>
        <taxon>Pseudomonadati</taxon>
        <taxon>Bacteroidota</taxon>
        <taxon>Bacteroidia</taxon>
        <taxon>Bacteroidales</taxon>
        <taxon>Porphyromonadaceae</taxon>
        <taxon>Falsiporphyromonas</taxon>
    </lineage>
</organism>
<dbReference type="SUPFAM" id="SSF52172">
    <property type="entry name" value="CheY-like"/>
    <property type="match status" value="1"/>
</dbReference>
<reference evidence="9" key="1">
    <citation type="journal article" date="2019" name="Int. J. Syst. Evol. Microbiol.">
        <title>The Global Catalogue of Microorganisms (GCM) 10K type strain sequencing project: providing services to taxonomists for standard genome sequencing and annotation.</title>
        <authorList>
            <consortium name="The Broad Institute Genomics Platform"/>
            <consortium name="The Broad Institute Genome Sequencing Center for Infectious Disease"/>
            <person name="Wu L."/>
            <person name="Ma J."/>
        </authorList>
    </citation>
    <scope>NUCLEOTIDE SEQUENCE [LARGE SCALE GENOMIC DNA]</scope>
    <source>
        <strain evidence="9">CGMCC 4.7357</strain>
    </source>
</reference>
<dbReference type="Gene3D" id="6.10.250.690">
    <property type="match status" value="1"/>
</dbReference>
<feature type="modified residue" description="4-aspartylphosphate" evidence="4">
    <location>
        <position position="55"/>
    </location>
</feature>
<dbReference type="CDD" id="cd00383">
    <property type="entry name" value="trans_reg_C"/>
    <property type="match status" value="1"/>
</dbReference>
<dbReference type="InterPro" id="IPR001867">
    <property type="entry name" value="OmpR/PhoB-type_DNA-bd"/>
</dbReference>
<feature type="domain" description="Response regulatory" evidence="6">
    <location>
        <begin position="6"/>
        <end position="120"/>
    </location>
</feature>